<dbReference type="PROSITE" id="PS50983">
    <property type="entry name" value="FE_B12_PBP"/>
    <property type="match status" value="1"/>
</dbReference>
<dbReference type="EMBL" id="JAPDIA010000009">
    <property type="protein sequence ID" value="MDG0814620.1"/>
    <property type="molecule type" value="Genomic_DNA"/>
</dbReference>
<evidence type="ECO:0000256" key="3">
    <source>
        <dbReference type="ARBA" id="ARBA00022448"/>
    </source>
</evidence>
<reference evidence="7" key="1">
    <citation type="submission" date="2022-10" db="EMBL/GenBank/DDBJ databases">
        <title>Comparative genomic analysis of Cohnella hashimotonis sp. nov., isolated from the International Space Station.</title>
        <authorList>
            <person name="Simpson A."/>
            <person name="Venkateswaran K."/>
        </authorList>
    </citation>
    <scope>NUCLEOTIDE SEQUENCE</scope>
    <source>
        <strain evidence="7">DSM 28161</strain>
    </source>
</reference>
<dbReference type="SUPFAM" id="SSF53807">
    <property type="entry name" value="Helical backbone' metal receptor"/>
    <property type="match status" value="1"/>
</dbReference>
<dbReference type="PANTHER" id="PTHR30532">
    <property type="entry name" value="IRON III DICITRATE-BINDING PERIPLASMIC PROTEIN"/>
    <property type="match status" value="1"/>
</dbReference>
<organism evidence="7 8">
    <name type="scientific">Cohnella rhizosphaerae</name>
    <dbReference type="NCBI Taxonomy" id="1457232"/>
    <lineage>
        <taxon>Bacteria</taxon>
        <taxon>Bacillati</taxon>
        <taxon>Bacillota</taxon>
        <taxon>Bacilli</taxon>
        <taxon>Bacillales</taxon>
        <taxon>Paenibacillaceae</taxon>
        <taxon>Cohnella</taxon>
    </lineage>
</organism>
<comment type="caution">
    <text evidence="7">The sequence shown here is derived from an EMBL/GenBank/DDBJ whole genome shotgun (WGS) entry which is preliminary data.</text>
</comment>
<gene>
    <name evidence="7" type="ORF">OMP40_39045</name>
</gene>
<comment type="subcellular location">
    <subcellularLocation>
        <location evidence="1">Cell envelope</location>
    </subcellularLocation>
</comment>
<keyword evidence="3" id="KW-0813">Transport</keyword>
<comment type="similarity">
    <text evidence="2">Belongs to the bacterial solute-binding protein 8 family.</text>
</comment>
<protein>
    <submittedName>
        <fullName evidence="7">ABC transporter substrate-binding protein</fullName>
    </submittedName>
</protein>
<sequence length="326" mass="34525">MGLLLLLIMLSACNSSKNENALSGASASASSSEGTGKPSASPAAAPSSSGATKKITDAKGREVEIPTDPQRIVYVGSDPGDLLALGVKPIGASLSVIGSQVAYGDRLQGIADVGYPANLEKVTAQDPDLILFNDWDDKGLAPLEKIAPTVAIAENGGFERMREIAAVLGKETAADDYIAAYDEKVKRTKELLAQKGRQGKSATVLLLMGKSMYVMGHQGLSVTLYDALGYAPPAKVQSLIDADERFAEISIEVMPDYIGDELYILKDEADETKAQAEALFTGSLWKSLPAVKSGQVHTMDSQWNFDDPVTRSMLLDELQRVNGSAG</sequence>
<dbReference type="Pfam" id="PF01497">
    <property type="entry name" value="Peripla_BP_2"/>
    <property type="match status" value="1"/>
</dbReference>
<evidence type="ECO:0000313" key="7">
    <source>
        <dbReference type="EMBL" id="MDG0814620.1"/>
    </source>
</evidence>
<dbReference type="GO" id="GO:1901678">
    <property type="term" value="P:iron coordination entity transport"/>
    <property type="evidence" value="ECO:0007669"/>
    <property type="project" value="UniProtKB-ARBA"/>
</dbReference>
<feature type="compositionally biased region" description="Low complexity" evidence="5">
    <location>
        <begin position="21"/>
        <end position="53"/>
    </location>
</feature>
<evidence type="ECO:0000256" key="5">
    <source>
        <dbReference type="SAM" id="MobiDB-lite"/>
    </source>
</evidence>
<dbReference type="Proteomes" id="UP001153404">
    <property type="component" value="Unassembled WGS sequence"/>
</dbReference>
<feature type="domain" description="Fe/B12 periplasmic-binding" evidence="6">
    <location>
        <begin position="70"/>
        <end position="326"/>
    </location>
</feature>
<dbReference type="RefSeq" id="WP_277539585.1">
    <property type="nucleotide sequence ID" value="NZ_JAPDIA010000009.1"/>
</dbReference>
<keyword evidence="8" id="KW-1185">Reference proteome</keyword>
<evidence type="ECO:0000259" key="6">
    <source>
        <dbReference type="PROSITE" id="PS50983"/>
    </source>
</evidence>
<accession>A0A9X4L0I3</accession>
<dbReference type="Gene3D" id="3.40.50.1980">
    <property type="entry name" value="Nitrogenase molybdenum iron protein domain"/>
    <property type="match status" value="2"/>
</dbReference>
<evidence type="ECO:0000313" key="8">
    <source>
        <dbReference type="Proteomes" id="UP001153404"/>
    </source>
</evidence>
<dbReference type="InterPro" id="IPR002491">
    <property type="entry name" value="ABC_transptr_periplasmic_BD"/>
</dbReference>
<evidence type="ECO:0000256" key="4">
    <source>
        <dbReference type="ARBA" id="ARBA00022729"/>
    </source>
</evidence>
<keyword evidence="4" id="KW-0732">Signal</keyword>
<name>A0A9X4L0I3_9BACL</name>
<feature type="region of interest" description="Disordered" evidence="5">
    <location>
        <begin position="21"/>
        <end position="61"/>
    </location>
</feature>
<dbReference type="AlphaFoldDB" id="A0A9X4L0I3"/>
<evidence type="ECO:0000256" key="1">
    <source>
        <dbReference type="ARBA" id="ARBA00004196"/>
    </source>
</evidence>
<proteinExistence type="inferred from homology"/>
<dbReference type="PANTHER" id="PTHR30532:SF26">
    <property type="entry name" value="IRON(3+)-HYDROXAMATE-BINDING PROTEIN FHUD"/>
    <property type="match status" value="1"/>
</dbReference>
<evidence type="ECO:0000256" key="2">
    <source>
        <dbReference type="ARBA" id="ARBA00008814"/>
    </source>
</evidence>
<dbReference type="GO" id="GO:0030288">
    <property type="term" value="C:outer membrane-bounded periplasmic space"/>
    <property type="evidence" value="ECO:0007669"/>
    <property type="project" value="TreeGrafter"/>
</dbReference>
<dbReference type="InterPro" id="IPR051313">
    <property type="entry name" value="Bact_iron-sidero_bind"/>
</dbReference>